<feature type="region of interest" description="Disordered" evidence="1">
    <location>
        <begin position="172"/>
        <end position="228"/>
    </location>
</feature>
<proteinExistence type="predicted"/>
<dbReference type="STRING" id="183478.A0A364NF44"/>
<feature type="compositionally biased region" description="Acidic residues" evidence="1">
    <location>
        <begin position="187"/>
        <end position="196"/>
    </location>
</feature>
<protein>
    <submittedName>
        <fullName evidence="2">Uncharacterized protein</fullName>
    </submittedName>
</protein>
<evidence type="ECO:0000313" key="2">
    <source>
        <dbReference type="EMBL" id="RAR15837.1"/>
    </source>
</evidence>
<feature type="region of interest" description="Disordered" evidence="1">
    <location>
        <begin position="247"/>
        <end position="309"/>
    </location>
</feature>
<comment type="caution">
    <text evidence="2">The sequence shown here is derived from an EMBL/GenBank/DDBJ whole genome shotgun (WGS) entry which is preliminary data.</text>
</comment>
<reference evidence="3" key="1">
    <citation type="submission" date="2018-05" db="EMBL/GenBank/DDBJ databases">
        <title>Draft genome sequence of Stemphylium lycopersici strain CIDEFI 213.</title>
        <authorList>
            <person name="Medina R."/>
            <person name="Franco M.E.E."/>
            <person name="Lucentini C.G."/>
            <person name="Saparrat M.C.N."/>
            <person name="Balatti P.A."/>
        </authorList>
    </citation>
    <scope>NUCLEOTIDE SEQUENCE [LARGE SCALE GENOMIC DNA]</scope>
    <source>
        <strain evidence="3">CIDEFI 213</strain>
    </source>
</reference>
<feature type="region of interest" description="Disordered" evidence="1">
    <location>
        <begin position="326"/>
        <end position="345"/>
    </location>
</feature>
<evidence type="ECO:0000313" key="3">
    <source>
        <dbReference type="Proteomes" id="UP000249619"/>
    </source>
</evidence>
<feature type="compositionally biased region" description="Polar residues" evidence="1">
    <location>
        <begin position="172"/>
        <end position="181"/>
    </location>
</feature>
<feature type="compositionally biased region" description="Polar residues" evidence="1">
    <location>
        <begin position="206"/>
        <end position="228"/>
    </location>
</feature>
<gene>
    <name evidence="2" type="ORF">DDE83_000853</name>
</gene>
<accession>A0A364NF44</accession>
<evidence type="ECO:0000256" key="1">
    <source>
        <dbReference type="SAM" id="MobiDB-lite"/>
    </source>
</evidence>
<feature type="compositionally biased region" description="Polar residues" evidence="1">
    <location>
        <begin position="262"/>
        <end position="285"/>
    </location>
</feature>
<dbReference type="OrthoDB" id="5578001at2759"/>
<dbReference type="Proteomes" id="UP000249619">
    <property type="component" value="Unassembled WGS sequence"/>
</dbReference>
<dbReference type="EMBL" id="QGDH01000008">
    <property type="protein sequence ID" value="RAR15837.1"/>
    <property type="molecule type" value="Genomic_DNA"/>
</dbReference>
<dbReference type="AlphaFoldDB" id="A0A364NF44"/>
<organism evidence="2 3">
    <name type="scientific">Stemphylium lycopersici</name>
    <name type="common">Tomato gray leaf spot disease fungus</name>
    <name type="synonym">Thyrospora lycopersici</name>
    <dbReference type="NCBI Taxonomy" id="183478"/>
    <lineage>
        <taxon>Eukaryota</taxon>
        <taxon>Fungi</taxon>
        <taxon>Dikarya</taxon>
        <taxon>Ascomycota</taxon>
        <taxon>Pezizomycotina</taxon>
        <taxon>Dothideomycetes</taxon>
        <taxon>Pleosporomycetidae</taxon>
        <taxon>Pleosporales</taxon>
        <taxon>Pleosporineae</taxon>
        <taxon>Pleosporaceae</taxon>
        <taxon>Stemphylium</taxon>
    </lineage>
</organism>
<feature type="compositionally biased region" description="Polar residues" evidence="1">
    <location>
        <begin position="326"/>
        <end position="344"/>
    </location>
</feature>
<name>A0A364NF44_STELY</name>
<sequence length="404" mass="44627">MPGLNAVIPRPDSRELLPPLLACLSTANASKEVPPGLLPLLSPILRQRVQLLSSSEWLSLLCWDREVASRLPEVIEKIYVEPHPSSGEIEVEDPDRVLYRRSDPETLHSKLVLGEYGIIPTYLWCTGGEGGSRWLLAELRGIEDAEDGTEWFEKVDEADEAGFRRKSISVKSNGTKLQPATLQPEAAVEEEEEDDGSYWAAYDQTPGRTPQPQRSPVPTSNNRTQVGPTQSELEYFARYASEVQPALDAHDPDEESPAVGESTLNGNALNYTRGPQTEPLDTTNLGPDGYDSSMPPAYTDRLMNGGGVHGNDSAVHVECVEQGQGTADNALNHPRPSSSASANSVERLERRAENFSQAELAIKQHISTDIKSLFRLARASGIEREEFERIIHRELEVLPMLEQE</sequence>
<keyword evidence="3" id="KW-1185">Reference proteome</keyword>